<comment type="function">
    <text evidence="5 6">Catalyzes the reduction of 1-pyrroline-5-carboxylate (PCA) to L-proline.</text>
</comment>
<dbReference type="PANTHER" id="PTHR11645">
    <property type="entry name" value="PYRROLINE-5-CARBOXYLATE REDUCTASE"/>
    <property type="match status" value="1"/>
</dbReference>
<dbReference type="Pfam" id="PF03807">
    <property type="entry name" value="F420_oxidored"/>
    <property type="match status" value="1"/>
</dbReference>
<evidence type="ECO:0000256" key="9">
    <source>
        <dbReference type="RuleBase" id="RU003903"/>
    </source>
</evidence>
<evidence type="ECO:0000256" key="6">
    <source>
        <dbReference type="HAMAP-Rule" id="MF_01925"/>
    </source>
</evidence>
<comment type="catalytic activity">
    <reaction evidence="6 9">
        <text>L-proline + NADP(+) = (S)-1-pyrroline-5-carboxylate + NADPH + 2 H(+)</text>
        <dbReference type="Rhea" id="RHEA:14109"/>
        <dbReference type="ChEBI" id="CHEBI:15378"/>
        <dbReference type="ChEBI" id="CHEBI:17388"/>
        <dbReference type="ChEBI" id="CHEBI:57783"/>
        <dbReference type="ChEBI" id="CHEBI:58349"/>
        <dbReference type="ChEBI" id="CHEBI:60039"/>
        <dbReference type="EC" id="1.5.1.2"/>
    </reaction>
</comment>
<evidence type="ECO:0000259" key="10">
    <source>
        <dbReference type="Pfam" id="PF03807"/>
    </source>
</evidence>
<dbReference type="SUPFAM" id="SSF48179">
    <property type="entry name" value="6-phosphogluconate dehydrogenase C-terminal domain-like"/>
    <property type="match status" value="1"/>
</dbReference>
<dbReference type="PIRSF" id="PIRSF000193">
    <property type="entry name" value="Pyrrol-5-carb_rd"/>
    <property type="match status" value="1"/>
</dbReference>
<evidence type="ECO:0000256" key="5">
    <source>
        <dbReference type="ARBA" id="ARBA00058118"/>
    </source>
</evidence>
<feature type="domain" description="Pyrroline-5-carboxylate reductase catalytic N-terminal" evidence="10">
    <location>
        <begin position="8"/>
        <end position="99"/>
    </location>
</feature>
<evidence type="ECO:0000256" key="2">
    <source>
        <dbReference type="ARBA" id="ARBA00022650"/>
    </source>
</evidence>
<dbReference type="GO" id="GO:0055129">
    <property type="term" value="P:L-proline biosynthetic process"/>
    <property type="evidence" value="ECO:0007669"/>
    <property type="project" value="UniProtKB-UniRule"/>
</dbReference>
<dbReference type="InterPro" id="IPR008927">
    <property type="entry name" value="6-PGluconate_DH-like_C_sf"/>
</dbReference>
<dbReference type="PROSITE" id="PS00521">
    <property type="entry name" value="P5CR"/>
    <property type="match status" value="1"/>
</dbReference>
<dbReference type="EMBL" id="FNFL01000004">
    <property type="protein sequence ID" value="SDK29046.1"/>
    <property type="molecule type" value="Genomic_DNA"/>
</dbReference>
<dbReference type="OrthoDB" id="9805754at2"/>
<dbReference type="GO" id="GO:0004735">
    <property type="term" value="F:pyrroline-5-carboxylate reductase activity"/>
    <property type="evidence" value="ECO:0007669"/>
    <property type="project" value="UniProtKB-UniRule"/>
</dbReference>
<keyword evidence="6 9" id="KW-0028">Amino-acid biosynthesis</keyword>
<feature type="binding site" evidence="8">
    <location>
        <begin position="71"/>
        <end position="74"/>
    </location>
    <ligand>
        <name>NADP(+)</name>
        <dbReference type="ChEBI" id="CHEBI:58349"/>
    </ligand>
</feature>
<dbReference type="GO" id="GO:0005737">
    <property type="term" value="C:cytoplasm"/>
    <property type="evidence" value="ECO:0007669"/>
    <property type="project" value="UniProtKB-SubCell"/>
</dbReference>
<keyword evidence="6" id="KW-0963">Cytoplasm</keyword>
<reference evidence="12 13" key="1">
    <citation type="submission" date="2016-10" db="EMBL/GenBank/DDBJ databases">
        <authorList>
            <person name="de Groot N.N."/>
        </authorList>
    </citation>
    <scope>NUCLEOTIDE SEQUENCE [LARGE SCALE GENOMIC DNA]</scope>
    <source>
        <strain evidence="12 13">CGMCC 1.6502</strain>
    </source>
</reference>
<feature type="binding site" evidence="8">
    <location>
        <begin position="11"/>
        <end position="16"/>
    </location>
    <ligand>
        <name>NADP(+)</name>
        <dbReference type="ChEBI" id="CHEBI:58349"/>
    </ligand>
</feature>
<feature type="domain" description="Pyrroline-5-carboxylate reductase dimerisation" evidence="11">
    <location>
        <begin position="162"/>
        <end position="262"/>
    </location>
</feature>
<evidence type="ECO:0000256" key="1">
    <source>
        <dbReference type="ARBA" id="ARBA00005525"/>
    </source>
</evidence>
<dbReference type="Gene3D" id="1.10.3730.10">
    <property type="entry name" value="ProC C-terminal domain-like"/>
    <property type="match status" value="1"/>
</dbReference>
<dbReference type="InterPro" id="IPR053790">
    <property type="entry name" value="P5CR-like_CS"/>
</dbReference>
<dbReference type="InterPro" id="IPR000304">
    <property type="entry name" value="Pyrroline-COOH_reductase"/>
</dbReference>
<dbReference type="EC" id="1.5.1.2" evidence="6 7"/>
<evidence type="ECO:0000313" key="12">
    <source>
        <dbReference type="EMBL" id="SDK29046.1"/>
    </source>
</evidence>
<dbReference type="AlphaFoldDB" id="A0A1G9ANT6"/>
<dbReference type="HAMAP" id="MF_01925">
    <property type="entry name" value="P5C_reductase"/>
    <property type="match status" value="1"/>
</dbReference>
<keyword evidence="3 6" id="KW-0521">NADP</keyword>
<proteinExistence type="inferred from homology"/>
<gene>
    <name evidence="6" type="primary">proC</name>
    <name evidence="12" type="ORF">SAMN05216243_2639</name>
</gene>
<dbReference type="Pfam" id="PF14748">
    <property type="entry name" value="P5CR_dimer"/>
    <property type="match status" value="1"/>
</dbReference>
<accession>A0A1G9ANT6</accession>
<evidence type="ECO:0000256" key="7">
    <source>
        <dbReference type="NCBIfam" id="TIGR00112"/>
    </source>
</evidence>
<dbReference type="STRING" id="407036.SAMN05216243_2639"/>
<evidence type="ECO:0000256" key="3">
    <source>
        <dbReference type="ARBA" id="ARBA00022857"/>
    </source>
</evidence>
<dbReference type="InterPro" id="IPR028939">
    <property type="entry name" value="P5C_Rdtase_cat_N"/>
</dbReference>
<evidence type="ECO:0000256" key="8">
    <source>
        <dbReference type="PIRSR" id="PIRSR000193-1"/>
    </source>
</evidence>
<comment type="subcellular location">
    <subcellularLocation>
        <location evidence="6">Cytoplasm</location>
    </subcellularLocation>
</comment>
<protein>
    <recommendedName>
        <fullName evidence="6 7">Pyrroline-5-carboxylate reductase</fullName>
        <shortName evidence="6">P5C reductase</shortName>
        <shortName evidence="6">P5CR</shortName>
        <ecNumber evidence="6 7">1.5.1.2</ecNumber>
    </recommendedName>
    <alternativeName>
        <fullName evidence="6">PCA reductase</fullName>
    </alternativeName>
</protein>
<evidence type="ECO:0000259" key="11">
    <source>
        <dbReference type="Pfam" id="PF14748"/>
    </source>
</evidence>
<dbReference type="InterPro" id="IPR036291">
    <property type="entry name" value="NAD(P)-bd_dom_sf"/>
</dbReference>
<comment type="similarity">
    <text evidence="1 6 9">Belongs to the pyrroline-5-carboxylate reductase family.</text>
</comment>
<sequence>MPQTTNRVLFIGAGRMAQAIISTLAEKEQFDILVTNKGNKTRLEYVQNTYRVPVTEDWKQQLNKIDIIFLAMPPEDHEQILKEIYRLINGQLVITVAAGIDPAYLEARLPDGTPTAWVMPNTAAKLGESSTLYAIGTHVEKQYVKVLEEILSGIGAFEKVTEQQLHQLTAITGSAPAFIYRITESLKNQAQETGITEEQARKLVAQMIAGSAELLKTGEDPAALAGQVATPGGSTAAGLGVLDNHNVDSLLREAIEACRRKAGNS</sequence>
<comment type="pathway">
    <text evidence="6 9">Amino-acid biosynthesis; L-proline biosynthesis; L-proline from L-glutamate 5-semialdehyde: step 1/1.</text>
</comment>
<keyword evidence="13" id="KW-1185">Reference proteome</keyword>
<keyword evidence="2 6" id="KW-0641">Proline biosynthesis</keyword>
<comment type="catalytic activity">
    <reaction evidence="6">
        <text>L-proline + NAD(+) = (S)-1-pyrroline-5-carboxylate + NADH + 2 H(+)</text>
        <dbReference type="Rhea" id="RHEA:14105"/>
        <dbReference type="ChEBI" id="CHEBI:15378"/>
        <dbReference type="ChEBI" id="CHEBI:17388"/>
        <dbReference type="ChEBI" id="CHEBI:57540"/>
        <dbReference type="ChEBI" id="CHEBI:57945"/>
        <dbReference type="ChEBI" id="CHEBI:60039"/>
        <dbReference type="EC" id="1.5.1.2"/>
    </reaction>
</comment>
<dbReference type="InterPro" id="IPR029036">
    <property type="entry name" value="P5CR_dimer"/>
</dbReference>
<dbReference type="SUPFAM" id="SSF51735">
    <property type="entry name" value="NAD(P)-binding Rossmann-fold domains"/>
    <property type="match status" value="1"/>
</dbReference>
<evidence type="ECO:0000313" key="13">
    <source>
        <dbReference type="Proteomes" id="UP000198694"/>
    </source>
</evidence>
<organism evidence="12 13">
    <name type="scientific">Sediminibacillus albus</name>
    <dbReference type="NCBI Taxonomy" id="407036"/>
    <lineage>
        <taxon>Bacteria</taxon>
        <taxon>Bacillati</taxon>
        <taxon>Bacillota</taxon>
        <taxon>Bacilli</taxon>
        <taxon>Bacillales</taxon>
        <taxon>Bacillaceae</taxon>
        <taxon>Sediminibacillus</taxon>
    </lineage>
</organism>
<dbReference type="Proteomes" id="UP000198694">
    <property type="component" value="Unassembled WGS sequence"/>
</dbReference>
<dbReference type="PANTHER" id="PTHR11645:SF49">
    <property type="entry name" value="PYRROLINE-5-CARBOXYLATE REDUCTASE 1"/>
    <property type="match status" value="1"/>
</dbReference>
<dbReference type="UniPathway" id="UPA00098">
    <property type="reaction ID" value="UER00361"/>
</dbReference>
<dbReference type="RefSeq" id="WP_093215022.1">
    <property type="nucleotide sequence ID" value="NZ_FNFL01000004.1"/>
</dbReference>
<keyword evidence="4 6" id="KW-0560">Oxidoreductase</keyword>
<dbReference type="FunFam" id="1.10.3730.10:FF:000001">
    <property type="entry name" value="Pyrroline-5-carboxylate reductase"/>
    <property type="match status" value="1"/>
</dbReference>
<evidence type="ECO:0000256" key="4">
    <source>
        <dbReference type="ARBA" id="ARBA00023002"/>
    </source>
</evidence>
<name>A0A1G9ANT6_9BACI</name>
<dbReference type="NCBIfam" id="TIGR00112">
    <property type="entry name" value="proC"/>
    <property type="match status" value="1"/>
</dbReference>
<dbReference type="Gene3D" id="3.40.50.720">
    <property type="entry name" value="NAD(P)-binding Rossmann-like Domain"/>
    <property type="match status" value="1"/>
</dbReference>